<feature type="repeat" description="ANK" evidence="2">
    <location>
        <begin position="1232"/>
        <end position="1256"/>
    </location>
</feature>
<dbReference type="PROSITE" id="PS50297">
    <property type="entry name" value="ANK_REP_REGION"/>
    <property type="match status" value="4"/>
</dbReference>
<accession>A0A1J9QPP5</accession>
<dbReference type="GeneID" id="31018670"/>
<dbReference type="EMBL" id="MNUE01000068">
    <property type="protein sequence ID" value="OJD30010.1"/>
    <property type="molecule type" value="Genomic_DNA"/>
</dbReference>
<gene>
    <name evidence="6" type="ORF">BKCO1_6800036</name>
</gene>
<dbReference type="Pfam" id="PF00023">
    <property type="entry name" value="Ank"/>
    <property type="match status" value="1"/>
</dbReference>
<protein>
    <submittedName>
        <fullName evidence="6">Protein serac1</fullName>
    </submittedName>
</protein>
<dbReference type="SMART" id="SM00248">
    <property type="entry name" value="ANK"/>
    <property type="match status" value="9"/>
</dbReference>
<proteinExistence type="predicted"/>
<dbReference type="SUPFAM" id="SSF48403">
    <property type="entry name" value="Ankyrin repeat"/>
    <property type="match status" value="1"/>
</dbReference>
<dbReference type="SUPFAM" id="SSF52540">
    <property type="entry name" value="P-loop containing nucleoside triphosphate hydrolases"/>
    <property type="match status" value="1"/>
</dbReference>
<keyword evidence="7" id="KW-1185">Reference proteome</keyword>
<feature type="domain" description="Nephrocystin 3-like N-terminal" evidence="5">
    <location>
        <begin position="480"/>
        <end position="658"/>
    </location>
</feature>
<dbReference type="Gene3D" id="3.40.50.1820">
    <property type="entry name" value="alpha/beta hydrolase"/>
    <property type="match status" value="1"/>
</dbReference>
<feature type="repeat" description="ANK" evidence="2">
    <location>
        <begin position="1305"/>
        <end position="1337"/>
    </location>
</feature>
<feature type="repeat" description="ANK" evidence="2">
    <location>
        <begin position="1266"/>
        <end position="1304"/>
    </location>
</feature>
<evidence type="ECO:0000256" key="3">
    <source>
        <dbReference type="SAM" id="Coils"/>
    </source>
</evidence>
<keyword evidence="1" id="KW-0677">Repeat</keyword>
<dbReference type="OrthoDB" id="194358at2759"/>
<dbReference type="InterPro" id="IPR036770">
    <property type="entry name" value="Ankyrin_rpt-contain_sf"/>
</dbReference>
<sequence length="1393" mass="155059">MESGPRRSPRKRKASQVLERPEGHGGRRLVDVTAATPSQSPPTSRVEEGECIASLTLREEASSTLSGEPESPPAQSVASRACPTTFRLRGIPQDFGTQEDIQNVFKNAVGFNTDVHVKLCSLASDPLRPTKKVATLRFSRISDSICAQAAKDGWTLDTSFRKVGGTWTGKDMVLDSHFHGFTPLHSSKDAECDCDFVAISGLGGHAFGSFKQRGGDFMWLRDALPDDIPGVRVFIYGYNTRVHGSTSFQSITDIGSNFLTDIKAMRYGSSRPLILIGHSLGGIITKEAIIQMSAGDQSDQDLLRSIHGILFFGVPNQGMNVQSLIPMAGDQPNRYLIETLNRASERLDYQAKQFLKVFGSQGLEIVSFYETSTSPTAEMKNGIWRMSGPDAVLVDRISATCGNAQNVYAVDRTHSNMVKFPNTHDRTYLAVVFHLKRLKEKKNFQKPLLPNLSAEQGDCLRSLAVMEQTRRIDQIDPASDTCDWVVDHESYWKWLSQPRSLLWIKGKPGAGKSTLMKYILGTVKNLLSEKRAIIASFFVYGQGQQTQKTAGGLFQSLLHQLYPEFPDLPAFQNLSNVFQQRNHTVGLHGQKWNWSPRELEDTLRSALQQASQFRPLVILVDALDELGTEVATNVIDFFHSMVTHLEDDSEFRVCLSCRHYPTLTLDECLRIVVEEKSNRDIHTVVREKLRGIPNSQGLEDLVVEKANGIFQWAVLVVAHIRQKHLQGNPPATLGETVQRFPGNLHSLYSTLLHQSTEDRAQTIRLLQWICFSNEPMTLDLILPAIVINADTPSSSIEEYVTAQEFGKSEAEVVRKIRYLSKGLVEISAGFSRKTTTLHFIHQSVPDYFLTGGFGELDCSLQMHSVERGHLQLAKTCIQYFNMNEVKGVVWNMSHGDCQGAIEASTKLKPFLYYALTNWPRHGKLAESLDEGPHCLLKPFDLPADPFVYENSSTAGRIYAFGHYGLYPGKSYPSILQISRFHGNPIVHMLAEHGMWRTIELLKHQTEISLHTNIAHPDADEEVKRKWPLTAAIRNGQIETVELLLRFPEVDVNCTSSDWDRKKPLHIAAAVGHREIAEQLLKHVDVDPDCIDERGRSPLSRAAMEPKSSGVVEALLKDSRVDPDSKDNVGRSPLSYAAEAGNTQIVQLLLDTGNVDPNAKDDREVPALGLGEWDTFSPLDDSFRTDQDQTPIHHVKMDEGQTPLHYAAEKGHTAVVELLLATGRVDPSARTALGITPLSYAAFYGHGAVMRILLDTGNVDPNSRDILGRTPFHFATMAYQSKDIPPDAVVNLLEARTADLDAKDTLGRTPLSYAAKQGHSSLLKFLLSKQFQFDLSSKDASGKSPVDYAQERELEWSAILKEYPTSTQLYANEAEEARESLEALQERLAAMLNS</sequence>
<dbReference type="Proteomes" id="UP000183809">
    <property type="component" value="Unassembled WGS sequence"/>
</dbReference>
<dbReference type="InterPro" id="IPR002110">
    <property type="entry name" value="Ankyrin_rpt"/>
</dbReference>
<feature type="region of interest" description="Disordered" evidence="4">
    <location>
        <begin position="1"/>
        <end position="80"/>
    </location>
</feature>
<comment type="caution">
    <text evidence="6">The sequence shown here is derived from an EMBL/GenBank/DDBJ whole genome shotgun (WGS) entry which is preliminary data.</text>
</comment>
<feature type="coiled-coil region" evidence="3">
    <location>
        <begin position="1366"/>
        <end position="1393"/>
    </location>
</feature>
<name>A0A1J9QPP5_9PEZI</name>
<dbReference type="Gene3D" id="1.25.40.20">
    <property type="entry name" value="Ankyrin repeat-containing domain"/>
    <property type="match status" value="3"/>
</dbReference>
<dbReference type="InterPro" id="IPR056884">
    <property type="entry name" value="NPHP3-like_N"/>
</dbReference>
<dbReference type="PROSITE" id="PS50088">
    <property type="entry name" value="ANK_REPEAT"/>
    <property type="match status" value="5"/>
</dbReference>
<feature type="repeat" description="ANK" evidence="2">
    <location>
        <begin position="1128"/>
        <end position="1152"/>
    </location>
</feature>
<dbReference type="STRING" id="236234.A0A1J9QPP5"/>
<dbReference type="Pfam" id="PF24883">
    <property type="entry name" value="NPHP3_N"/>
    <property type="match status" value="1"/>
</dbReference>
<dbReference type="PANTHER" id="PTHR10039:SF5">
    <property type="entry name" value="NACHT DOMAIN-CONTAINING PROTEIN"/>
    <property type="match status" value="1"/>
</dbReference>
<dbReference type="Gene3D" id="3.40.50.300">
    <property type="entry name" value="P-loop containing nucleotide triphosphate hydrolases"/>
    <property type="match status" value="1"/>
</dbReference>
<keyword evidence="2" id="KW-0040">ANK repeat</keyword>
<evidence type="ECO:0000313" key="7">
    <source>
        <dbReference type="Proteomes" id="UP000183809"/>
    </source>
</evidence>
<dbReference type="RefSeq" id="XP_020126270.1">
    <property type="nucleotide sequence ID" value="XM_020278409.1"/>
</dbReference>
<feature type="repeat" description="ANK" evidence="2">
    <location>
        <begin position="1198"/>
        <end position="1222"/>
    </location>
</feature>
<dbReference type="Pfam" id="PF12796">
    <property type="entry name" value="Ank_2"/>
    <property type="match status" value="2"/>
</dbReference>
<evidence type="ECO:0000256" key="2">
    <source>
        <dbReference type="PROSITE-ProRule" id="PRU00023"/>
    </source>
</evidence>
<reference evidence="6 7" key="1">
    <citation type="submission" date="2016-10" db="EMBL/GenBank/DDBJ databases">
        <title>Proteomics and genomics reveal pathogen-plant mechanisms compatible with a hemibiotrophic lifestyle of Diplodia corticola.</title>
        <authorList>
            <person name="Fernandes I."/>
            <person name="De Jonge R."/>
            <person name="Van De Peer Y."/>
            <person name="Devreese B."/>
            <person name="Alves A."/>
            <person name="Esteves A.C."/>
        </authorList>
    </citation>
    <scope>NUCLEOTIDE SEQUENCE [LARGE SCALE GENOMIC DNA]</scope>
    <source>
        <strain evidence="6 7">CBS 112549</strain>
    </source>
</reference>
<evidence type="ECO:0000256" key="1">
    <source>
        <dbReference type="ARBA" id="ARBA00022737"/>
    </source>
</evidence>
<organism evidence="6 7">
    <name type="scientific">Diplodia corticola</name>
    <dbReference type="NCBI Taxonomy" id="236234"/>
    <lineage>
        <taxon>Eukaryota</taxon>
        <taxon>Fungi</taxon>
        <taxon>Dikarya</taxon>
        <taxon>Ascomycota</taxon>
        <taxon>Pezizomycotina</taxon>
        <taxon>Dothideomycetes</taxon>
        <taxon>Dothideomycetes incertae sedis</taxon>
        <taxon>Botryosphaeriales</taxon>
        <taxon>Botryosphaeriaceae</taxon>
        <taxon>Diplodia</taxon>
    </lineage>
</organism>
<dbReference type="InterPro" id="IPR027417">
    <property type="entry name" value="P-loop_NTPase"/>
</dbReference>
<evidence type="ECO:0000259" key="5">
    <source>
        <dbReference type="Pfam" id="PF24883"/>
    </source>
</evidence>
<dbReference type="InterPro" id="IPR029058">
    <property type="entry name" value="AB_hydrolase_fold"/>
</dbReference>
<evidence type="ECO:0000256" key="4">
    <source>
        <dbReference type="SAM" id="MobiDB-lite"/>
    </source>
</evidence>
<dbReference type="Pfam" id="PF13857">
    <property type="entry name" value="Ank_5"/>
    <property type="match status" value="1"/>
</dbReference>
<dbReference type="PANTHER" id="PTHR10039">
    <property type="entry name" value="AMELOGENIN"/>
    <property type="match status" value="1"/>
</dbReference>
<feature type="compositionally biased region" description="Basic and acidic residues" evidence="4">
    <location>
        <begin position="19"/>
        <end position="30"/>
    </location>
</feature>
<dbReference type="SUPFAM" id="SSF53474">
    <property type="entry name" value="alpha/beta-Hydrolases"/>
    <property type="match status" value="1"/>
</dbReference>
<evidence type="ECO:0000313" key="6">
    <source>
        <dbReference type="EMBL" id="OJD30010.1"/>
    </source>
</evidence>
<keyword evidence="3" id="KW-0175">Coiled coil</keyword>